<keyword evidence="2" id="KW-1185">Reference proteome</keyword>
<evidence type="ECO:0008006" key="3">
    <source>
        <dbReference type="Google" id="ProtNLM"/>
    </source>
</evidence>
<reference evidence="1" key="2">
    <citation type="submission" date="2025-09" db="UniProtKB">
        <authorList>
            <consortium name="Ensembl"/>
        </authorList>
    </citation>
    <scope>IDENTIFICATION</scope>
</reference>
<dbReference type="GeneTree" id="ENSGT01100000265596"/>
<evidence type="ECO:0000313" key="1">
    <source>
        <dbReference type="Ensembl" id="ENSPKIP00000020814.1"/>
    </source>
</evidence>
<accession>A0A3B3RQM9</accession>
<evidence type="ECO:0000313" key="2">
    <source>
        <dbReference type="Proteomes" id="UP000261540"/>
    </source>
</evidence>
<name>A0A3B3RQM9_9TELE</name>
<dbReference type="PANTHER" id="PTHR31635">
    <property type="entry name" value="REVERSE TRANSCRIPTASE DOMAIN-CONTAINING PROTEIN-RELATED"/>
    <property type="match status" value="1"/>
</dbReference>
<protein>
    <recommendedName>
        <fullName evidence="3">Reverse transcriptase domain-containing protein</fullName>
    </recommendedName>
</protein>
<dbReference type="STRING" id="1676925.ENSPKIP00000020814"/>
<proteinExistence type="predicted"/>
<dbReference type="Proteomes" id="UP000261540">
    <property type="component" value="Unplaced"/>
</dbReference>
<reference evidence="1" key="1">
    <citation type="submission" date="2025-08" db="UniProtKB">
        <authorList>
            <consortium name="Ensembl"/>
        </authorList>
    </citation>
    <scope>IDENTIFICATION</scope>
</reference>
<dbReference type="Ensembl" id="ENSPKIT00000001437.1">
    <property type="protein sequence ID" value="ENSPKIP00000020814.1"/>
    <property type="gene ID" value="ENSPKIG00000005457.1"/>
</dbReference>
<organism evidence="1 2">
    <name type="scientific">Paramormyrops kingsleyae</name>
    <dbReference type="NCBI Taxonomy" id="1676925"/>
    <lineage>
        <taxon>Eukaryota</taxon>
        <taxon>Metazoa</taxon>
        <taxon>Chordata</taxon>
        <taxon>Craniata</taxon>
        <taxon>Vertebrata</taxon>
        <taxon>Euteleostomi</taxon>
        <taxon>Actinopterygii</taxon>
        <taxon>Neopterygii</taxon>
        <taxon>Teleostei</taxon>
        <taxon>Osteoglossocephala</taxon>
        <taxon>Osteoglossomorpha</taxon>
        <taxon>Osteoglossiformes</taxon>
        <taxon>Mormyridae</taxon>
        <taxon>Paramormyrops</taxon>
    </lineage>
</organism>
<dbReference type="AlphaFoldDB" id="A0A3B3RQM9"/>
<dbReference type="PANTHER" id="PTHR31635:SF196">
    <property type="entry name" value="REVERSE TRANSCRIPTASE DOMAIN-CONTAINING PROTEIN-RELATED"/>
    <property type="match status" value="1"/>
</dbReference>
<sequence length="242" mass="26798">YRIVQFRKKNTLFLLTNAKQGCPLSLLLFNLSLEPRAAGLRHSDLISPILVKDVPQKVSLYADDLLLYLGNAPTDLPHILNLSKSSLLPLNPACRSSSFHSSIPQTDSFRYLGLDIYPSVPELTAAGFRRVLEGIKISISSWSLSLSFQVRLAIIKINVLQRTNFVSSLLPPSVKHSTLVVFSSMLKLLHKTLITKNAQLSGKTMDRLDGGVALPDFELYHHAFTLRELDQSSPASPCLAPH</sequence>